<dbReference type="AlphaFoldDB" id="A0A1G7XU70"/>
<evidence type="ECO:0000256" key="1">
    <source>
        <dbReference type="SAM" id="Coils"/>
    </source>
</evidence>
<dbReference type="STRING" id="470826.SAMN04488027_109132"/>
<organism evidence="2 3">
    <name type="scientific">Psychroflexus sediminis</name>
    <dbReference type="NCBI Taxonomy" id="470826"/>
    <lineage>
        <taxon>Bacteria</taxon>
        <taxon>Pseudomonadati</taxon>
        <taxon>Bacteroidota</taxon>
        <taxon>Flavobacteriia</taxon>
        <taxon>Flavobacteriales</taxon>
        <taxon>Flavobacteriaceae</taxon>
        <taxon>Psychroflexus</taxon>
    </lineage>
</organism>
<sequence>MFGLFKKKTDLEKLEDQYKKLHKDAFELSKVNRQKSDAKLKEANDISKQIEELKSKS</sequence>
<dbReference type="NCBIfam" id="NF033487">
    <property type="entry name" value="Lacal_2735_fam"/>
    <property type="match status" value="1"/>
</dbReference>
<keyword evidence="1" id="KW-0175">Coiled coil</keyword>
<name>A0A1G7XU70_9FLAO</name>
<protein>
    <recommendedName>
        <fullName evidence="4">Lacal_2735 family protein</fullName>
    </recommendedName>
</protein>
<dbReference type="OrthoDB" id="1123018at2"/>
<dbReference type="Proteomes" id="UP000199296">
    <property type="component" value="Unassembled WGS sequence"/>
</dbReference>
<keyword evidence="3" id="KW-1185">Reference proteome</keyword>
<gene>
    <name evidence="2" type="ORF">SAMN04488027_109132</name>
</gene>
<accession>A0A1G7XU70</accession>
<dbReference type="RefSeq" id="WP_143002826.1">
    <property type="nucleotide sequence ID" value="NZ_FNCW01000009.1"/>
</dbReference>
<dbReference type="InterPro" id="IPR045493">
    <property type="entry name" value="DUF6435"/>
</dbReference>
<evidence type="ECO:0008006" key="4">
    <source>
        <dbReference type="Google" id="ProtNLM"/>
    </source>
</evidence>
<dbReference type="EMBL" id="FNCW01000009">
    <property type="protein sequence ID" value="SDG87684.1"/>
    <property type="molecule type" value="Genomic_DNA"/>
</dbReference>
<feature type="coiled-coil region" evidence="1">
    <location>
        <begin position="4"/>
        <end position="56"/>
    </location>
</feature>
<dbReference type="Pfam" id="PF20027">
    <property type="entry name" value="DUF6435"/>
    <property type="match status" value="1"/>
</dbReference>
<evidence type="ECO:0000313" key="3">
    <source>
        <dbReference type="Proteomes" id="UP000199296"/>
    </source>
</evidence>
<reference evidence="2 3" key="1">
    <citation type="submission" date="2016-10" db="EMBL/GenBank/DDBJ databases">
        <authorList>
            <person name="de Groot N.N."/>
        </authorList>
    </citation>
    <scope>NUCLEOTIDE SEQUENCE [LARGE SCALE GENOMIC DNA]</scope>
    <source>
        <strain evidence="2 3">DSM 19803</strain>
    </source>
</reference>
<proteinExistence type="predicted"/>
<evidence type="ECO:0000313" key="2">
    <source>
        <dbReference type="EMBL" id="SDG87684.1"/>
    </source>
</evidence>